<organism evidence="1 2">
    <name type="scientific">Antarcticirhabdus aurantiaca</name>
    <dbReference type="NCBI Taxonomy" id="2606717"/>
    <lineage>
        <taxon>Bacteria</taxon>
        <taxon>Pseudomonadati</taxon>
        <taxon>Pseudomonadota</taxon>
        <taxon>Alphaproteobacteria</taxon>
        <taxon>Hyphomicrobiales</taxon>
        <taxon>Aurantimonadaceae</taxon>
        <taxon>Antarcticirhabdus</taxon>
    </lineage>
</organism>
<accession>A0ACD4NL94</accession>
<name>A0ACD4NL94_9HYPH</name>
<proteinExistence type="predicted"/>
<dbReference type="EMBL" id="CP113520">
    <property type="protein sequence ID" value="WAJ27609.1"/>
    <property type="molecule type" value="Genomic_DNA"/>
</dbReference>
<reference evidence="1" key="1">
    <citation type="submission" date="2022-11" db="EMBL/GenBank/DDBJ databases">
        <title>beta-Carotene-producing bacterium, Jeongeuplla avenae sp. nov., alleviates the salt stress of Arabidopsis seedlings.</title>
        <authorList>
            <person name="Jiang L."/>
            <person name="Lee J."/>
        </authorList>
    </citation>
    <scope>NUCLEOTIDE SEQUENCE</scope>
    <source>
        <strain evidence="1">DY_R2A_6</strain>
    </source>
</reference>
<gene>
    <name evidence="1" type="ORF">OXU80_22635</name>
</gene>
<evidence type="ECO:0000313" key="1">
    <source>
        <dbReference type="EMBL" id="WAJ27609.1"/>
    </source>
</evidence>
<sequence>MGVAGFDLSEALEWLTRRIGQAALAPENGIAAGFEAGQAVGDFVEPAEDRPSIQRRHDQDRDGLSRQGALERHVAILRDKDRKACLHGSINEIAIRQALPFVGKGMCVDAAVPKKAA</sequence>
<keyword evidence="2" id="KW-1185">Reference proteome</keyword>
<dbReference type="Proteomes" id="UP001163223">
    <property type="component" value="Chromosome"/>
</dbReference>
<evidence type="ECO:0000313" key="2">
    <source>
        <dbReference type="Proteomes" id="UP001163223"/>
    </source>
</evidence>
<protein>
    <submittedName>
        <fullName evidence="1">Uncharacterized protein</fullName>
    </submittedName>
</protein>